<gene>
    <name evidence="5" type="ORF">ECC02_001361</name>
</gene>
<dbReference type="GO" id="GO:0006260">
    <property type="term" value="P:DNA replication"/>
    <property type="evidence" value="ECO:0007669"/>
    <property type="project" value="InterPro"/>
</dbReference>
<keyword evidence="4" id="KW-1133">Transmembrane helix</keyword>
<dbReference type="GO" id="GO:0006281">
    <property type="term" value="P:DNA repair"/>
    <property type="evidence" value="ECO:0007669"/>
    <property type="project" value="InterPro"/>
</dbReference>
<dbReference type="Gene3D" id="2.40.50.140">
    <property type="entry name" value="Nucleic acid-binding proteins"/>
    <property type="match status" value="1"/>
</dbReference>
<accession>A0A7J6YFW7</accession>
<dbReference type="GO" id="GO:0031981">
    <property type="term" value="C:nuclear lumen"/>
    <property type="evidence" value="ECO:0007669"/>
    <property type="project" value="UniProtKB-ARBA"/>
</dbReference>
<comment type="caution">
    <text evidence="5">The sequence shown here is derived from an EMBL/GenBank/DDBJ whole genome shotgun (WGS) entry which is preliminary data.</text>
</comment>
<feature type="transmembrane region" description="Helical" evidence="4">
    <location>
        <begin position="12"/>
        <end position="33"/>
    </location>
</feature>
<dbReference type="Pfam" id="PF08661">
    <property type="entry name" value="Rep_fac-A_3"/>
    <property type="match status" value="1"/>
</dbReference>
<comment type="subcellular location">
    <subcellularLocation>
        <location evidence="1">Nucleus</location>
    </subcellularLocation>
</comment>
<dbReference type="GO" id="GO:0003677">
    <property type="term" value="F:DNA binding"/>
    <property type="evidence" value="ECO:0007669"/>
    <property type="project" value="InterPro"/>
</dbReference>
<evidence type="ECO:0000256" key="1">
    <source>
        <dbReference type="ARBA" id="ARBA00004123"/>
    </source>
</evidence>
<evidence type="ECO:0000256" key="2">
    <source>
        <dbReference type="ARBA" id="ARBA00009761"/>
    </source>
</evidence>
<keyword evidence="4" id="KW-0472">Membrane</keyword>
<dbReference type="InterPro" id="IPR013970">
    <property type="entry name" value="Rfa2"/>
</dbReference>
<dbReference type="Proteomes" id="UP000583944">
    <property type="component" value="Unassembled WGS sequence"/>
</dbReference>
<reference evidence="5 6" key="1">
    <citation type="journal article" date="2019" name="Genome Biol. Evol.">
        <title>Nanopore Sequencing Significantly Improves Genome Assembly of the Protozoan Parasite Trypanosoma cruzi.</title>
        <authorList>
            <person name="Diaz-Viraque F."/>
            <person name="Pita S."/>
            <person name="Greif G."/>
            <person name="de Souza R.C.M."/>
            <person name="Iraola G."/>
            <person name="Robello C."/>
        </authorList>
    </citation>
    <scope>NUCLEOTIDE SEQUENCE [LARGE SCALE GENOMIC DNA]</scope>
    <source>
        <strain evidence="5 6">Berenice</strain>
    </source>
</reference>
<evidence type="ECO:0000313" key="6">
    <source>
        <dbReference type="Proteomes" id="UP000583944"/>
    </source>
</evidence>
<dbReference type="AlphaFoldDB" id="A0A7J6YFW7"/>
<keyword evidence="3" id="KW-0539">Nucleus</keyword>
<sequence>MVHLTDIFRCINLLYSAIIIYYYFPPLSLYLLLGMGMRKFFILRRTEVAPIGMLSRVGRLGSLFFFFFFGVFHDKGGSTRKNSESSDEIAMRSTPYLGGGARATTNNLPSFTGVSPRVSSRSVATHRGEYVSIVLKPTALNAQRGSLEALCVATDEPVEVMGLPSGAEVAQVNEFVCYVNPSSGELEYFQHGTYNDEYDVETYRKLLDLCPKFPQLF</sequence>
<proteinExistence type="inferred from homology"/>
<comment type="similarity">
    <text evidence="2">Belongs to the replication factor A protein 3 family.</text>
</comment>
<keyword evidence="4" id="KW-0812">Transmembrane</keyword>
<organism evidence="5 6">
    <name type="scientific">Trypanosoma cruzi</name>
    <dbReference type="NCBI Taxonomy" id="5693"/>
    <lineage>
        <taxon>Eukaryota</taxon>
        <taxon>Discoba</taxon>
        <taxon>Euglenozoa</taxon>
        <taxon>Kinetoplastea</taxon>
        <taxon>Metakinetoplastina</taxon>
        <taxon>Trypanosomatida</taxon>
        <taxon>Trypanosomatidae</taxon>
        <taxon>Trypanosoma</taxon>
        <taxon>Schizotrypanum</taxon>
    </lineage>
</organism>
<evidence type="ECO:0000256" key="3">
    <source>
        <dbReference type="ARBA" id="ARBA00023242"/>
    </source>
</evidence>
<evidence type="ECO:0000313" key="5">
    <source>
        <dbReference type="EMBL" id="KAF5225597.1"/>
    </source>
</evidence>
<dbReference type="VEuPathDB" id="TriTrypDB:BCY84_14111"/>
<evidence type="ECO:0000256" key="4">
    <source>
        <dbReference type="SAM" id="Phobius"/>
    </source>
</evidence>
<dbReference type="VEuPathDB" id="TriTrypDB:ECC02_001361"/>
<dbReference type="EMBL" id="JABDHM010000006">
    <property type="protein sequence ID" value="KAF5225597.1"/>
    <property type="molecule type" value="Genomic_DNA"/>
</dbReference>
<evidence type="ECO:0008006" key="7">
    <source>
        <dbReference type="Google" id="ProtNLM"/>
    </source>
</evidence>
<feature type="transmembrane region" description="Helical" evidence="4">
    <location>
        <begin position="53"/>
        <end position="72"/>
    </location>
</feature>
<name>A0A7J6YFW7_TRYCR</name>
<dbReference type="SUPFAM" id="SSF50249">
    <property type="entry name" value="Nucleic acid-binding proteins"/>
    <property type="match status" value="1"/>
</dbReference>
<dbReference type="GO" id="GO:0006310">
    <property type="term" value="P:DNA recombination"/>
    <property type="evidence" value="ECO:0007669"/>
    <property type="project" value="InterPro"/>
</dbReference>
<dbReference type="InterPro" id="IPR012340">
    <property type="entry name" value="NA-bd_OB-fold"/>
</dbReference>
<protein>
    <recommendedName>
        <fullName evidence="7">Replication factor A protein 3</fullName>
    </recommendedName>
</protein>